<dbReference type="CDD" id="cd07890">
    <property type="entry name" value="CYTH-like_AC_IV-like"/>
    <property type="match status" value="1"/>
</dbReference>
<dbReference type="PANTHER" id="PTHR21028:SF2">
    <property type="entry name" value="CYTH DOMAIN-CONTAINING PROTEIN"/>
    <property type="match status" value="1"/>
</dbReference>
<feature type="domain" description="CYTH" evidence="1">
    <location>
        <begin position="2"/>
        <end position="176"/>
    </location>
</feature>
<gene>
    <name evidence="2" type="ORF">ACTOB_003751</name>
</gene>
<dbReference type="SUPFAM" id="SSF55154">
    <property type="entry name" value="CYTH-like phosphatases"/>
    <property type="match status" value="1"/>
</dbReference>
<dbReference type="InterPro" id="IPR033469">
    <property type="entry name" value="CYTH-like_dom_sf"/>
</dbReference>
<dbReference type="Proteomes" id="UP001240150">
    <property type="component" value="Chromosome"/>
</dbReference>
<dbReference type="InterPro" id="IPR008173">
    <property type="entry name" value="Adenylyl_cyclase_CyaB"/>
</dbReference>
<name>A0ABY8WQ92_9ACTN</name>
<dbReference type="PROSITE" id="PS51707">
    <property type="entry name" value="CYTH"/>
    <property type="match status" value="1"/>
</dbReference>
<dbReference type="RefSeq" id="WP_284921536.1">
    <property type="nucleotide sequence ID" value="NZ_CP126980.1"/>
</dbReference>
<dbReference type="EMBL" id="CP126980">
    <property type="protein sequence ID" value="WIN00070.1"/>
    <property type="molecule type" value="Genomic_DNA"/>
</dbReference>
<proteinExistence type="predicted"/>
<dbReference type="PANTHER" id="PTHR21028">
    <property type="entry name" value="SI:CH211-156B7.4"/>
    <property type="match status" value="1"/>
</dbReference>
<organism evidence="2 3">
    <name type="scientific">Actinoplanes oblitus</name>
    <dbReference type="NCBI Taxonomy" id="3040509"/>
    <lineage>
        <taxon>Bacteria</taxon>
        <taxon>Bacillati</taxon>
        <taxon>Actinomycetota</taxon>
        <taxon>Actinomycetes</taxon>
        <taxon>Micromonosporales</taxon>
        <taxon>Micromonosporaceae</taxon>
        <taxon>Actinoplanes</taxon>
    </lineage>
</organism>
<dbReference type="Pfam" id="PF01928">
    <property type="entry name" value="CYTH"/>
    <property type="match status" value="1"/>
</dbReference>
<sequence length="182" mass="19469">MTAEIEVKYQVADVEGLLAAIREHGIALSEPVEQDDQAYAPIGWQFGDARIGVTFVRLRRQGGRCVFTTKTPVDNVLACVEHETEVSDATAMHAAILAMGYQPTVKVVKTRRTGRVGAWSVCLDAVVGAGAFFEVEAVAEDADGMLQVQAQMDAWVQGLGVPVERTGATYDEVVSRSAVAAS</sequence>
<reference evidence="2 3" key="1">
    <citation type="submission" date="2023-06" db="EMBL/GenBank/DDBJ databases">
        <authorList>
            <person name="Yushchuk O."/>
            <person name="Binda E."/>
            <person name="Ruckert-Reed C."/>
            <person name="Fedorenko V."/>
            <person name="Kalinowski J."/>
            <person name="Marinelli F."/>
        </authorList>
    </citation>
    <scope>NUCLEOTIDE SEQUENCE [LARGE SCALE GENOMIC DNA]</scope>
    <source>
        <strain evidence="2 3">NRRL 3884</strain>
    </source>
</reference>
<accession>A0ABY8WQ92</accession>
<evidence type="ECO:0000313" key="3">
    <source>
        <dbReference type="Proteomes" id="UP001240150"/>
    </source>
</evidence>
<evidence type="ECO:0000313" key="2">
    <source>
        <dbReference type="EMBL" id="WIN00070.1"/>
    </source>
</evidence>
<protein>
    <submittedName>
        <fullName evidence="2">Class IV adenylate cyclase</fullName>
    </submittedName>
</protein>
<keyword evidence="3" id="KW-1185">Reference proteome</keyword>
<evidence type="ECO:0000259" key="1">
    <source>
        <dbReference type="PROSITE" id="PS51707"/>
    </source>
</evidence>
<dbReference type="InterPro" id="IPR023577">
    <property type="entry name" value="CYTH_domain"/>
</dbReference>
<dbReference type="Gene3D" id="2.40.320.10">
    <property type="entry name" value="Hypothetical Protein Pfu-838710-001"/>
    <property type="match status" value="1"/>
</dbReference>